<evidence type="ECO:0000256" key="1">
    <source>
        <dbReference type="SAM" id="MobiDB-lite"/>
    </source>
</evidence>
<dbReference type="Proteomes" id="UP000218811">
    <property type="component" value="Unassembled WGS sequence"/>
</dbReference>
<evidence type="ECO:0000313" key="2">
    <source>
        <dbReference type="EMBL" id="PCH33587.1"/>
    </source>
</evidence>
<dbReference type="EMBL" id="KB467831">
    <property type="protein sequence ID" value="PCH33587.1"/>
    <property type="molecule type" value="Genomic_DNA"/>
</dbReference>
<organism evidence="2 3">
    <name type="scientific">Wolfiporia cocos (strain MD-104)</name>
    <name type="common">Brown rot fungus</name>
    <dbReference type="NCBI Taxonomy" id="742152"/>
    <lineage>
        <taxon>Eukaryota</taxon>
        <taxon>Fungi</taxon>
        <taxon>Dikarya</taxon>
        <taxon>Basidiomycota</taxon>
        <taxon>Agaricomycotina</taxon>
        <taxon>Agaricomycetes</taxon>
        <taxon>Polyporales</taxon>
        <taxon>Phaeolaceae</taxon>
        <taxon>Wolfiporia</taxon>
    </lineage>
</organism>
<evidence type="ECO:0000313" key="3">
    <source>
        <dbReference type="Proteomes" id="UP000218811"/>
    </source>
</evidence>
<reference evidence="2 3" key="1">
    <citation type="journal article" date="2012" name="Science">
        <title>The Paleozoic origin of enzymatic lignin decomposition reconstructed from 31 fungal genomes.</title>
        <authorList>
            <person name="Floudas D."/>
            <person name="Binder M."/>
            <person name="Riley R."/>
            <person name="Barry K."/>
            <person name="Blanchette R.A."/>
            <person name="Henrissat B."/>
            <person name="Martinez A.T."/>
            <person name="Otillar R."/>
            <person name="Spatafora J.W."/>
            <person name="Yadav J.S."/>
            <person name="Aerts A."/>
            <person name="Benoit I."/>
            <person name="Boyd A."/>
            <person name="Carlson A."/>
            <person name="Copeland A."/>
            <person name="Coutinho P.M."/>
            <person name="de Vries R.P."/>
            <person name="Ferreira P."/>
            <person name="Findley K."/>
            <person name="Foster B."/>
            <person name="Gaskell J."/>
            <person name="Glotzer D."/>
            <person name="Gorecki P."/>
            <person name="Heitman J."/>
            <person name="Hesse C."/>
            <person name="Hori C."/>
            <person name="Igarashi K."/>
            <person name="Jurgens J.A."/>
            <person name="Kallen N."/>
            <person name="Kersten P."/>
            <person name="Kohler A."/>
            <person name="Kuees U."/>
            <person name="Kumar T.K.A."/>
            <person name="Kuo A."/>
            <person name="LaButti K."/>
            <person name="Larrondo L.F."/>
            <person name="Lindquist E."/>
            <person name="Ling A."/>
            <person name="Lombard V."/>
            <person name="Lucas S."/>
            <person name="Lundell T."/>
            <person name="Martin R."/>
            <person name="McLaughlin D.J."/>
            <person name="Morgenstern I."/>
            <person name="Morin E."/>
            <person name="Murat C."/>
            <person name="Nagy L.G."/>
            <person name="Nolan M."/>
            <person name="Ohm R.A."/>
            <person name="Patyshakuliyeva A."/>
            <person name="Rokas A."/>
            <person name="Ruiz-Duenas F.J."/>
            <person name="Sabat G."/>
            <person name="Salamov A."/>
            <person name="Samejima M."/>
            <person name="Schmutz J."/>
            <person name="Slot J.C."/>
            <person name="St John F."/>
            <person name="Stenlid J."/>
            <person name="Sun H."/>
            <person name="Sun S."/>
            <person name="Syed K."/>
            <person name="Tsang A."/>
            <person name="Wiebenga A."/>
            <person name="Young D."/>
            <person name="Pisabarro A."/>
            <person name="Eastwood D.C."/>
            <person name="Martin F."/>
            <person name="Cullen D."/>
            <person name="Grigoriev I.V."/>
            <person name="Hibbett D.S."/>
        </authorList>
    </citation>
    <scope>NUCLEOTIDE SEQUENCE [LARGE SCALE GENOMIC DNA]</scope>
    <source>
        <strain evidence="2 3">MD-104</strain>
    </source>
</reference>
<feature type="compositionally biased region" description="Polar residues" evidence="1">
    <location>
        <begin position="46"/>
        <end position="55"/>
    </location>
</feature>
<accession>A0A2H3JCA4</accession>
<dbReference type="AlphaFoldDB" id="A0A2H3JCA4"/>
<feature type="compositionally biased region" description="Basic residues" evidence="1">
    <location>
        <begin position="30"/>
        <end position="41"/>
    </location>
</feature>
<feature type="compositionally biased region" description="Basic and acidic residues" evidence="1">
    <location>
        <begin position="1"/>
        <end position="25"/>
    </location>
</feature>
<gene>
    <name evidence="2" type="ORF">WOLCODRAFT_147675</name>
</gene>
<name>A0A2H3JCA4_WOLCO</name>
<proteinExistence type="predicted"/>
<keyword evidence="3" id="KW-1185">Reference proteome</keyword>
<protein>
    <submittedName>
        <fullName evidence="2">Uncharacterized protein</fullName>
    </submittedName>
</protein>
<feature type="region of interest" description="Disordered" evidence="1">
    <location>
        <begin position="1"/>
        <end position="55"/>
    </location>
</feature>
<sequence length="117" mass="13141">MRRRGTSEGHPRSGTDSPRRTHDSLTRLPRPLRRRHQLRARRGTDGTRSGQYGQTLLNNIAGQETQTRPSISNLTELCYHRSWPDSLPNELIAARWLTGNDASPIDEASDIGRITAA</sequence>